<feature type="compositionally biased region" description="Basic residues" evidence="2">
    <location>
        <begin position="56"/>
        <end position="65"/>
    </location>
</feature>
<comment type="caution">
    <text evidence="3">The sequence shown here is derived from an EMBL/GenBank/DDBJ whole genome shotgun (WGS) entry which is preliminary data.</text>
</comment>
<dbReference type="Proteomes" id="UP000265520">
    <property type="component" value="Unassembled WGS sequence"/>
</dbReference>
<evidence type="ECO:0000256" key="1">
    <source>
        <dbReference type="SAM" id="Coils"/>
    </source>
</evidence>
<keyword evidence="1" id="KW-0175">Coiled coil</keyword>
<protein>
    <submittedName>
        <fullName evidence="3">Uncharacterized protein</fullName>
    </submittedName>
</protein>
<feature type="coiled-coil region" evidence="1">
    <location>
        <begin position="110"/>
        <end position="137"/>
    </location>
</feature>
<evidence type="ECO:0000256" key="2">
    <source>
        <dbReference type="SAM" id="MobiDB-lite"/>
    </source>
</evidence>
<dbReference type="EMBL" id="LXQA010114798">
    <property type="protein sequence ID" value="MCI19438.1"/>
    <property type="molecule type" value="Genomic_DNA"/>
</dbReference>
<organism evidence="3 4">
    <name type="scientific">Trifolium medium</name>
    <dbReference type="NCBI Taxonomy" id="97028"/>
    <lineage>
        <taxon>Eukaryota</taxon>
        <taxon>Viridiplantae</taxon>
        <taxon>Streptophyta</taxon>
        <taxon>Embryophyta</taxon>
        <taxon>Tracheophyta</taxon>
        <taxon>Spermatophyta</taxon>
        <taxon>Magnoliopsida</taxon>
        <taxon>eudicotyledons</taxon>
        <taxon>Gunneridae</taxon>
        <taxon>Pentapetalae</taxon>
        <taxon>rosids</taxon>
        <taxon>fabids</taxon>
        <taxon>Fabales</taxon>
        <taxon>Fabaceae</taxon>
        <taxon>Papilionoideae</taxon>
        <taxon>50 kb inversion clade</taxon>
        <taxon>NPAAA clade</taxon>
        <taxon>Hologalegina</taxon>
        <taxon>IRL clade</taxon>
        <taxon>Trifolieae</taxon>
        <taxon>Trifolium</taxon>
    </lineage>
</organism>
<accession>A0A392Q5N8</accession>
<keyword evidence="4" id="KW-1185">Reference proteome</keyword>
<feature type="region of interest" description="Disordered" evidence="2">
    <location>
        <begin position="35"/>
        <end position="72"/>
    </location>
</feature>
<proteinExistence type="predicted"/>
<feature type="non-terminal residue" evidence="3">
    <location>
        <position position="1"/>
    </location>
</feature>
<evidence type="ECO:0000313" key="3">
    <source>
        <dbReference type="EMBL" id="MCI19438.1"/>
    </source>
</evidence>
<reference evidence="3 4" key="1">
    <citation type="journal article" date="2018" name="Front. Plant Sci.">
        <title>Red Clover (Trifolium pratense) and Zigzag Clover (T. medium) - A Picture of Genomic Similarities and Differences.</title>
        <authorList>
            <person name="Dluhosova J."/>
            <person name="Istvanek J."/>
            <person name="Nedelnik J."/>
            <person name="Repkova J."/>
        </authorList>
    </citation>
    <scope>NUCLEOTIDE SEQUENCE [LARGE SCALE GENOMIC DNA]</scope>
    <source>
        <strain evidence="4">cv. 10/8</strain>
        <tissue evidence="3">Leaf</tissue>
    </source>
</reference>
<name>A0A392Q5N8_9FABA</name>
<dbReference type="AlphaFoldDB" id="A0A392Q5N8"/>
<evidence type="ECO:0000313" key="4">
    <source>
        <dbReference type="Proteomes" id="UP000265520"/>
    </source>
</evidence>
<sequence>FMTLPSDIIDEAEFLKTKVVNALSDIERAYRKDVKKKAQENVQKMAESIERVEKRRRDKKKKKRRQAEEEEARQKLMLEKNGFDNMDAETSDLVTMDKGKAVASEHDPLVLILQEQLATQKAEQELLKEEVKNLTESQHHVIKTQDDMNVKLDAILKFIAKKP</sequence>